<reference evidence="1 2" key="1">
    <citation type="submission" date="2018-03" db="EMBL/GenBank/DDBJ databases">
        <title>Bacteriophage NCPPB3778 and a type I-E CRISPR drive the evolution of the US Biological Select Agent, Rathayibacter toxicus.</title>
        <authorList>
            <person name="Davis E.W.II."/>
            <person name="Tabima J.F."/>
            <person name="Weisberg A.J."/>
            <person name="Dantas Lopes L."/>
            <person name="Wiseman M.S."/>
            <person name="Wiseman M.S."/>
            <person name="Pupko T."/>
            <person name="Belcher M.S."/>
            <person name="Sechler A.J."/>
            <person name="Tancos M.A."/>
            <person name="Schroeder B.K."/>
            <person name="Murray T.D."/>
            <person name="Luster D.G."/>
            <person name="Schneider W.L."/>
            <person name="Rogers E."/>
            <person name="Andreote F.D."/>
            <person name="Grunwald N.J."/>
            <person name="Putnam M.L."/>
            <person name="Chang J.H."/>
        </authorList>
    </citation>
    <scope>NUCLEOTIDE SEQUENCE [LARGE SCALE GENOMIC DNA]</scope>
    <source>
        <strain evidence="1 2">DSM 15932</strain>
    </source>
</reference>
<evidence type="ECO:0000313" key="2">
    <source>
        <dbReference type="Proteomes" id="UP000285317"/>
    </source>
</evidence>
<accession>A0A3Q9UY64</accession>
<dbReference type="EMBL" id="CP028137">
    <property type="protein sequence ID" value="AZZ52615.1"/>
    <property type="molecule type" value="Genomic_DNA"/>
</dbReference>
<name>A0A3Q9UY64_9MICO</name>
<protein>
    <submittedName>
        <fullName evidence="1">Uncharacterized protein</fullName>
    </submittedName>
</protein>
<organism evidence="1 2">
    <name type="scientific">Rathayibacter festucae DSM 15932</name>
    <dbReference type="NCBI Taxonomy" id="1328866"/>
    <lineage>
        <taxon>Bacteria</taxon>
        <taxon>Bacillati</taxon>
        <taxon>Actinomycetota</taxon>
        <taxon>Actinomycetes</taxon>
        <taxon>Micrococcales</taxon>
        <taxon>Microbacteriaceae</taxon>
        <taxon>Rathayibacter</taxon>
    </lineage>
</organism>
<proteinExistence type="predicted"/>
<dbReference type="KEGG" id="rfs:C1I64_11570"/>
<sequence>MTAALVETRWAGGSIAIEPDEYDEQIVVRVDVPGLTVPLAPDEAVRLAVELIAAAHRAENPKLDDWLLEDHESGSHALTQL</sequence>
<dbReference type="Proteomes" id="UP000285317">
    <property type="component" value="Chromosome"/>
</dbReference>
<gene>
    <name evidence="1" type="ORF">C1I64_11570</name>
</gene>
<dbReference type="RefSeq" id="WP_127887299.1">
    <property type="nucleotide sequence ID" value="NZ_CP028137.1"/>
</dbReference>
<evidence type="ECO:0000313" key="1">
    <source>
        <dbReference type="EMBL" id="AZZ52615.1"/>
    </source>
</evidence>
<dbReference type="AlphaFoldDB" id="A0A3Q9UY64"/>